<dbReference type="AlphaFoldDB" id="A0A5N6TKV4"/>
<feature type="signal peptide" evidence="1">
    <location>
        <begin position="1"/>
        <end position="21"/>
    </location>
</feature>
<name>A0A5N6TKV4_ASPAV</name>
<accession>A0A5N6TKV4</accession>
<gene>
    <name evidence="2" type="ORF">BDV25DRAFT_161527</name>
</gene>
<protein>
    <submittedName>
        <fullName evidence="2">Uncharacterized protein</fullName>
    </submittedName>
</protein>
<dbReference type="EMBL" id="ML742236">
    <property type="protein sequence ID" value="KAE8146910.1"/>
    <property type="molecule type" value="Genomic_DNA"/>
</dbReference>
<evidence type="ECO:0000313" key="3">
    <source>
        <dbReference type="Proteomes" id="UP000325780"/>
    </source>
</evidence>
<feature type="chain" id="PRO_5025006754" evidence="1">
    <location>
        <begin position="22"/>
        <end position="325"/>
    </location>
</feature>
<reference evidence="2 3" key="1">
    <citation type="submission" date="2019-04" db="EMBL/GenBank/DDBJ databases">
        <title>Friends and foes A comparative genomics study of 23 Aspergillus species from section Flavi.</title>
        <authorList>
            <consortium name="DOE Joint Genome Institute"/>
            <person name="Kjaerbolling I."/>
            <person name="Vesth T."/>
            <person name="Frisvad J.C."/>
            <person name="Nybo J.L."/>
            <person name="Theobald S."/>
            <person name="Kildgaard S."/>
            <person name="Isbrandt T."/>
            <person name="Kuo A."/>
            <person name="Sato A."/>
            <person name="Lyhne E.K."/>
            <person name="Kogle M.E."/>
            <person name="Wiebenga A."/>
            <person name="Kun R.S."/>
            <person name="Lubbers R.J."/>
            <person name="Makela M.R."/>
            <person name="Barry K."/>
            <person name="Chovatia M."/>
            <person name="Clum A."/>
            <person name="Daum C."/>
            <person name="Haridas S."/>
            <person name="He G."/>
            <person name="LaButti K."/>
            <person name="Lipzen A."/>
            <person name="Mondo S."/>
            <person name="Riley R."/>
            <person name="Salamov A."/>
            <person name="Simmons B.A."/>
            <person name="Magnuson J.K."/>
            <person name="Henrissat B."/>
            <person name="Mortensen U.H."/>
            <person name="Larsen T.O."/>
            <person name="Devries R.P."/>
            <person name="Grigoriev I.V."/>
            <person name="Machida M."/>
            <person name="Baker S.E."/>
            <person name="Andersen M.R."/>
        </authorList>
    </citation>
    <scope>NUCLEOTIDE SEQUENCE [LARGE SCALE GENOMIC DNA]</scope>
    <source>
        <strain evidence="2 3">IBT 18842</strain>
    </source>
</reference>
<keyword evidence="1" id="KW-0732">Signal</keyword>
<evidence type="ECO:0000256" key="1">
    <source>
        <dbReference type="SAM" id="SignalP"/>
    </source>
</evidence>
<evidence type="ECO:0000313" key="2">
    <source>
        <dbReference type="EMBL" id="KAE8146910.1"/>
    </source>
</evidence>
<sequence>MLANTLSISLTLSLLLPIGLTADTSLSNDIVGCREASCPSSNGNYHCTVGQNNFTDVGLARIPDVPSPLNGLSWVKGVSVEDKGRIDKSEQNRQIKSTYYLGTPSNLNTTSLNGCAVFFHDALSKQFQQPKSLTSNGTDRANTTDIPASYGTCPDVIDQRCIDALQKRAQDVARNGTSCTALFQDLRRSSLDECSALTRTGLGNFTVTPLNESAPLTQSRNSSSDCWPVLPKSDNLTQITDHTVMTNGTATALTSQLYKITPILTVFFPANGSNSLVDSPSSQLTCLKAVHAEDLDADDADENSASLLSSNLLGGILVAALVSMI</sequence>
<dbReference type="Proteomes" id="UP000325780">
    <property type="component" value="Unassembled WGS sequence"/>
</dbReference>
<dbReference type="OrthoDB" id="4154404at2759"/>
<keyword evidence="3" id="KW-1185">Reference proteome</keyword>
<organism evidence="2 3">
    <name type="scientific">Aspergillus avenaceus</name>
    <dbReference type="NCBI Taxonomy" id="36643"/>
    <lineage>
        <taxon>Eukaryota</taxon>
        <taxon>Fungi</taxon>
        <taxon>Dikarya</taxon>
        <taxon>Ascomycota</taxon>
        <taxon>Pezizomycotina</taxon>
        <taxon>Eurotiomycetes</taxon>
        <taxon>Eurotiomycetidae</taxon>
        <taxon>Eurotiales</taxon>
        <taxon>Aspergillaceae</taxon>
        <taxon>Aspergillus</taxon>
        <taxon>Aspergillus subgen. Circumdati</taxon>
    </lineage>
</organism>
<proteinExistence type="predicted"/>